<proteinExistence type="predicted"/>
<protein>
    <submittedName>
        <fullName evidence="1">DUF3027 domain-containing protein</fullName>
    </submittedName>
</protein>
<dbReference type="InterPro" id="IPR021391">
    <property type="entry name" value="DUF3027"/>
</dbReference>
<keyword evidence="2" id="KW-1185">Reference proteome</keyword>
<evidence type="ECO:0000313" key="1">
    <source>
        <dbReference type="EMBL" id="MBR7838532.1"/>
    </source>
</evidence>
<name>A0A941EUT5_9ACTN</name>
<comment type="caution">
    <text evidence="1">The sequence shown here is derived from an EMBL/GenBank/DDBJ whole genome shotgun (WGS) entry which is preliminary data.</text>
</comment>
<evidence type="ECO:0000313" key="2">
    <source>
        <dbReference type="Proteomes" id="UP000675781"/>
    </source>
</evidence>
<accession>A0A941EUT5</accession>
<dbReference type="EMBL" id="JAGSOG010000299">
    <property type="protein sequence ID" value="MBR7838532.1"/>
    <property type="molecule type" value="Genomic_DNA"/>
</dbReference>
<sequence length="321" mass="33860">MRSLSPSGHVASSVYPAAGACHAPPRSPGRLTLAARETTTIGGVTTATPAKPRTSRTPVLDTACAEAVELALAAAEDVAGIGNVGRHLDTQSDGERVATHFFEARERGYVGWRWAVTVTRASRSKLVTVDETVLVPGDGAIMPPQWLPWSERLQPGDIGVGDLLPTSPDDVRLEPGYTGADEPETTLGKGAEEEVWEQRDSLPFVAFELGLTRPRVLSREGREAAAERWLQGRGPESDMAQAAPATCSTCGFLALMAGSLRQSFGVCANEYSPADGQVVSLGFGCGGHSEAVASPEPRELPEPVLDEFAMDSVDSAELGHS</sequence>
<dbReference type="PROSITE" id="PS51257">
    <property type="entry name" value="PROKAR_LIPOPROTEIN"/>
    <property type="match status" value="1"/>
</dbReference>
<reference evidence="1" key="1">
    <citation type="submission" date="2021-04" db="EMBL/GenBank/DDBJ databases">
        <title>Genome based classification of Actinospica acidithermotolerans sp. nov., an actinobacterium isolated from an Indonesian hot spring.</title>
        <authorList>
            <person name="Kusuma A.B."/>
            <person name="Putra K.E."/>
            <person name="Nafisah S."/>
            <person name="Loh J."/>
            <person name="Nouioui I."/>
            <person name="Goodfellow M."/>
        </authorList>
    </citation>
    <scope>NUCLEOTIDE SEQUENCE</scope>
    <source>
        <strain evidence="1">CSCA 57</strain>
    </source>
</reference>
<gene>
    <name evidence="1" type="ORF">KDL01_35020</name>
</gene>
<dbReference type="Proteomes" id="UP000675781">
    <property type="component" value="Unassembled WGS sequence"/>
</dbReference>
<dbReference type="Pfam" id="PF11228">
    <property type="entry name" value="DUF3027"/>
    <property type="match status" value="1"/>
</dbReference>
<dbReference type="AlphaFoldDB" id="A0A941EUT5"/>
<organism evidence="1 2">
    <name type="scientific">Actinospica durhamensis</name>
    <dbReference type="NCBI Taxonomy" id="1508375"/>
    <lineage>
        <taxon>Bacteria</taxon>
        <taxon>Bacillati</taxon>
        <taxon>Actinomycetota</taxon>
        <taxon>Actinomycetes</taxon>
        <taxon>Catenulisporales</taxon>
        <taxon>Actinospicaceae</taxon>
        <taxon>Actinospica</taxon>
    </lineage>
</organism>